<keyword evidence="2" id="KW-0732">Signal</keyword>
<dbReference type="Gene3D" id="1.10.287.470">
    <property type="entry name" value="Helix hairpin bin"/>
    <property type="match status" value="1"/>
</dbReference>
<comment type="caution">
    <text evidence="6">The sequence shown here is derived from an EMBL/GenBank/DDBJ whole genome shotgun (WGS) entry which is preliminary data.</text>
</comment>
<organism evidence="6 7">
    <name type="scientific">Undibacterium macrobrachii</name>
    <dbReference type="NCBI Taxonomy" id="1119058"/>
    <lineage>
        <taxon>Bacteria</taxon>
        <taxon>Pseudomonadati</taxon>
        <taxon>Pseudomonadota</taxon>
        <taxon>Betaproteobacteria</taxon>
        <taxon>Burkholderiales</taxon>
        <taxon>Oxalobacteraceae</taxon>
        <taxon>Undibacterium</taxon>
    </lineage>
</organism>
<dbReference type="RefSeq" id="WP_229827087.1">
    <property type="nucleotide sequence ID" value="NZ_BMYT01000001.1"/>
</dbReference>
<comment type="similarity">
    <text evidence="1">Belongs to the membrane fusion protein (MFP) (TC 8.A.1) family.</text>
</comment>
<dbReference type="Gene3D" id="2.40.50.100">
    <property type="match status" value="1"/>
</dbReference>
<gene>
    <name evidence="6" type="ORF">GCM10011282_11010</name>
</gene>
<evidence type="ECO:0000313" key="6">
    <source>
        <dbReference type="EMBL" id="GGX06413.1"/>
    </source>
</evidence>
<dbReference type="InterPro" id="IPR058625">
    <property type="entry name" value="MdtA-like_BSH"/>
</dbReference>
<feature type="domain" description="Multidrug resistance protein MdtA-like barrel-sandwich hybrid" evidence="4">
    <location>
        <begin position="76"/>
        <end position="210"/>
    </location>
</feature>
<reference evidence="7" key="1">
    <citation type="journal article" date="2019" name="Int. J. Syst. Evol. Microbiol.">
        <title>The Global Catalogue of Microorganisms (GCM) 10K type strain sequencing project: providing services to taxonomists for standard genome sequencing and annotation.</title>
        <authorList>
            <consortium name="The Broad Institute Genomics Platform"/>
            <consortium name="The Broad Institute Genome Sequencing Center for Infectious Disease"/>
            <person name="Wu L."/>
            <person name="Ma J."/>
        </authorList>
    </citation>
    <scope>NUCLEOTIDE SEQUENCE [LARGE SCALE GENOMIC DNA]</scope>
    <source>
        <strain evidence="7">KCTC 23916</strain>
    </source>
</reference>
<dbReference type="Pfam" id="PF25876">
    <property type="entry name" value="HH_MFP_RND"/>
    <property type="match status" value="1"/>
</dbReference>
<dbReference type="SUPFAM" id="SSF111369">
    <property type="entry name" value="HlyD-like secretion proteins"/>
    <property type="match status" value="1"/>
</dbReference>
<dbReference type="Pfam" id="PF25954">
    <property type="entry name" value="Beta-barrel_RND_2"/>
    <property type="match status" value="1"/>
</dbReference>
<dbReference type="InterPro" id="IPR058792">
    <property type="entry name" value="Beta-barrel_RND_2"/>
</dbReference>
<feature type="chain" id="PRO_5047478773" evidence="2">
    <location>
        <begin position="31"/>
        <end position="378"/>
    </location>
</feature>
<evidence type="ECO:0000259" key="5">
    <source>
        <dbReference type="Pfam" id="PF25954"/>
    </source>
</evidence>
<dbReference type="PANTHER" id="PTHR30469:SF15">
    <property type="entry name" value="HLYD FAMILY OF SECRETION PROTEINS"/>
    <property type="match status" value="1"/>
</dbReference>
<evidence type="ECO:0000256" key="2">
    <source>
        <dbReference type="SAM" id="SignalP"/>
    </source>
</evidence>
<dbReference type="NCBIfam" id="TIGR01730">
    <property type="entry name" value="RND_mfp"/>
    <property type="match status" value="1"/>
</dbReference>
<dbReference type="Pfam" id="PF25917">
    <property type="entry name" value="BSH_RND"/>
    <property type="match status" value="1"/>
</dbReference>
<dbReference type="Proteomes" id="UP000620127">
    <property type="component" value="Unassembled WGS sequence"/>
</dbReference>
<evidence type="ECO:0000259" key="3">
    <source>
        <dbReference type="Pfam" id="PF25876"/>
    </source>
</evidence>
<feature type="domain" description="CusB-like beta-barrel" evidence="5">
    <location>
        <begin position="221"/>
        <end position="294"/>
    </location>
</feature>
<evidence type="ECO:0000313" key="7">
    <source>
        <dbReference type="Proteomes" id="UP000620127"/>
    </source>
</evidence>
<accession>A0ABQ2XA69</accession>
<proteinExistence type="inferred from homology"/>
<dbReference type="EMBL" id="BMYT01000001">
    <property type="protein sequence ID" value="GGX06413.1"/>
    <property type="molecule type" value="Genomic_DNA"/>
</dbReference>
<dbReference type="InterPro" id="IPR006143">
    <property type="entry name" value="RND_pump_MFP"/>
</dbReference>
<protein>
    <submittedName>
        <fullName evidence="6">Hemolysin D</fullName>
    </submittedName>
</protein>
<dbReference type="Gene3D" id="2.40.420.20">
    <property type="match status" value="1"/>
</dbReference>
<evidence type="ECO:0000259" key="4">
    <source>
        <dbReference type="Pfam" id="PF25917"/>
    </source>
</evidence>
<feature type="domain" description="Multidrug resistance protein MdtA-like alpha-helical hairpin" evidence="3">
    <location>
        <begin position="116"/>
        <end position="170"/>
    </location>
</feature>
<feature type="signal peptide" evidence="2">
    <location>
        <begin position="1"/>
        <end position="30"/>
    </location>
</feature>
<sequence>MTPLMTMKLRRSVVLFTLIVTSLVQTQAYAQKSTSPQTPVSPVAKSSLTSVAVRAVNADGNLSADGVVEAVRNTVISAQIAGAIVQLPVQAGDVVKAGQLLVRMDARAAQQEFYASKAQVDAARANLAVAEKDYERQKLLFEKNYISQAQLDRALAQFKSASAQANAQIAQAGAVQTQSGFYTINAPYNGIVSEMPSAVGEMVMPGKPIMTVYDPKELRVIVTVPQARVSQLKSDQHLQIEFPSLPAAQRFVKPKKMTVLPLSDASTHTVQVRFDLPADVQAVNPGLFARVNFALQAETNETKSASAQRLYVPRSAVIRRAELHVVYVINSQEKAILRQVKPGPVMANEQEILSGVAAGEMVAVDPLAAANASKLVAK</sequence>
<dbReference type="Gene3D" id="2.40.30.170">
    <property type="match status" value="1"/>
</dbReference>
<name>A0ABQ2XA69_9BURK</name>
<keyword evidence="7" id="KW-1185">Reference proteome</keyword>
<dbReference type="InterPro" id="IPR058624">
    <property type="entry name" value="MdtA-like_HH"/>
</dbReference>
<dbReference type="PANTHER" id="PTHR30469">
    <property type="entry name" value="MULTIDRUG RESISTANCE PROTEIN MDTA"/>
    <property type="match status" value="1"/>
</dbReference>
<evidence type="ECO:0000256" key="1">
    <source>
        <dbReference type="ARBA" id="ARBA00009477"/>
    </source>
</evidence>